<evidence type="ECO:0000256" key="6">
    <source>
        <dbReference type="SAM" id="Phobius"/>
    </source>
</evidence>
<name>A0AAJ6Z0N4_PAPXU</name>
<organism evidence="7">
    <name type="scientific">Papilio xuthus</name>
    <name type="common">Asian swallowtail butterfly</name>
    <dbReference type="NCBI Taxonomy" id="66420"/>
    <lineage>
        <taxon>Eukaryota</taxon>
        <taxon>Metazoa</taxon>
        <taxon>Ecdysozoa</taxon>
        <taxon>Arthropoda</taxon>
        <taxon>Hexapoda</taxon>
        <taxon>Insecta</taxon>
        <taxon>Pterygota</taxon>
        <taxon>Neoptera</taxon>
        <taxon>Endopterygota</taxon>
        <taxon>Lepidoptera</taxon>
        <taxon>Glossata</taxon>
        <taxon>Ditrysia</taxon>
        <taxon>Papilionoidea</taxon>
        <taxon>Papilionidae</taxon>
        <taxon>Papilioninae</taxon>
        <taxon>Papilio</taxon>
    </lineage>
</organism>
<dbReference type="KEGG" id="pxu:106114164"/>
<dbReference type="Proteomes" id="UP000694872">
    <property type="component" value="Unplaced"/>
</dbReference>
<evidence type="ECO:0000256" key="2">
    <source>
        <dbReference type="ARBA" id="ARBA00008458"/>
    </source>
</evidence>
<dbReference type="AlphaFoldDB" id="A0AAJ6Z0N4"/>
<dbReference type="InterPro" id="IPR026770">
    <property type="entry name" value="RNase_K"/>
</dbReference>
<keyword evidence="3 6" id="KW-0812">Transmembrane</keyword>
<dbReference type="PANTHER" id="PTHR31733">
    <property type="entry name" value="RIBONUCLEASE KAPPA"/>
    <property type="match status" value="1"/>
</dbReference>
<dbReference type="RefSeq" id="XP_013162715.1">
    <property type="nucleotide sequence ID" value="XM_013307261.1"/>
</dbReference>
<dbReference type="GeneID" id="106114164"/>
<dbReference type="GO" id="GO:0016020">
    <property type="term" value="C:membrane"/>
    <property type="evidence" value="ECO:0007669"/>
    <property type="project" value="UniProtKB-SubCell"/>
</dbReference>
<evidence type="ECO:0000313" key="7">
    <source>
        <dbReference type="RefSeq" id="XP_013162715.1"/>
    </source>
</evidence>
<keyword evidence="5 6" id="KW-0472">Membrane</keyword>
<sequence>MSMLYNCGLCCMLISVWGVVQLILMGILYKIECITLLEDVEAEEYVDYDDFIKKTQENYSMVGLNCLIAAGIYVVMILLSWLCMHQAQRKELMQRKKSDDDEWYCENKSKVI</sequence>
<gene>
    <name evidence="7" type="primary">LOC106114164</name>
</gene>
<protein>
    <submittedName>
        <fullName evidence="7">Ribonuclease kappa-like</fullName>
    </submittedName>
</protein>
<proteinExistence type="inferred from homology"/>
<keyword evidence="4 6" id="KW-1133">Transmembrane helix</keyword>
<reference evidence="7" key="1">
    <citation type="submission" date="2025-08" db="UniProtKB">
        <authorList>
            <consortium name="RefSeq"/>
        </authorList>
    </citation>
    <scope>IDENTIFICATION</scope>
</reference>
<comment type="subcellular location">
    <subcellularLocation>
        <location evidence="1">Membrane</location>
        <topology evidence="1">Multi-pass membrane protein</topology>
    </subcellularLocation>
</comment>
<feature type="transmembrane region" description="Helical" evidence="6">
    <location>
        <begin position="62"/>
        <end position="84"/>
    </location>
</feature>
<dbReference type="GO" id="GO:0004521">
    <property type="term" value="F:RNA endonuclease activity"/>
    <property type="evidence" value="ECO:0007669"/>
    <property type="project" value="InterPro"/>
</dbReference>
<accession>A0AAJ6Z0N4</accession>
<evidence type="ECO:0000256" key="3">
    <source>
        <dbReference type="ARBA" id="ARBA00022692"/>
    </source>
</evidence>
<evidence type="ECO:0000256" key="4">
    <source>
        <dbReference type="ARBA" id="ARBA00022989"/>
    </source>
</evidence>
<comment type="similarity">
    <text evidence="2">Belongs to the RNase K family.</text>
</comment>
<evidence type="ECO:0000256" key="1">
    <source>
        <dbReference type="ARBA" id="ARBA00004141"/>
    </source>
</evidence>
<feature type="transmembrane region" description="Helical" evidence="6">
    <location>
        <begin position="7"/>
        <end position="29"/>
    </location>
</feature>
<evidence type="ECO:0000256" key="5">
    <source>
        <dbReference type="ARBA" id="ARBA00023136"/>
    </source>
</evidence>